<dbReference type="EMBL" id="CP016248">
    <property type="protein sequence ID" value="ANQ08831.1"/>
    <property type="molecule type" value="Genomic_DNA"/>
</dbReference>
<dbReference type="RefSeq" id="XP_019915526.1">
    <property type="nucleotide sequence ID" value="XM_020059646.1"/>
</dbReference>
<dbReference type="Proteomes" id="UP000092716">
    <property type="component" value="Chromosome 10"/>
</dbReference>
<name>A0A1B1E1B5_9APIC</name>
<feature type="region of interest" description="Disordered" evidence="1">
    <location>
        <begin position="444"/>
        <end position="476"/>
    </location>
</feature>
<proteinExistence type="predicted"/>
<dbReference type="VEuPathDB" id="PlasmoDB:PCOAH_00028410"/>
<reference evidence="3" key="1">
    <citation type="submission" date="2016-06" db="EMBL/GenBank/DDBJ databases">
        <title>First high quality genome sequence of Plasmodium coatneyi using continuous long reads from single molecule, real-time sequencing.</title>
        <authorList>
            <person name="Chien J.-T."/>
            <person name="Pakala S.B."/>
            <person name="Geraldo J.A."/>
            <person name="Lapp S.A."/>
            <person name="Barnwell J.W."/>
            <person name="Kissinger J.C."/>
            <person name="Galinski M.R."/>
            <person name="Humphrey J.C."/>
        </authorList>
    </citation>
    <scope>NUCLEOTIDE SEQUENCE [LARGE SCALE GENOMIC DNA]</scope>
    <source>
        <strain evidence="3">Hackeri</strain>
    </source>
</reference>
<dbReference type="InterPro" id="IPR008780">
    <property type="entry name" value="Plasmodium_Vir"/>
</dbReference>
<feature type="non-terminal residue" evidence="2">
    <location>
        <position position="1"/>
    </location>
</feature>
<evidence type="ECO:0000256" key="1">
    <source>
        <dbReference type="SAM" id="MobiDB-lite"/>
    </source>
</evidence>
<accession>A0A1B1E1B5</accession>
<dbReference type="Pfam" id="PF05795">
    <property type="entry name" value="Plasmodium_Vir"/>
    <property type="match status" value="2"/>
</dbReference>
<evidence type="ECO:0000313" key="2">
    <source>
        <dbReference type="EMBL" id="ANQ08831.1"/>
    </source>
</evidence>
<protein>
    <submittedName>
        <fullName evidence="2">KIR protein</fullName>
    </submittedName>
</protein>
<keyword evidence="3" id="KW-1185">Reference proteome</keyword>
<dbReference type="GeneID" id="30909569"/>
<gene>
    <name evidence="2" type="ORF">PCOAH_00028410</name>
</gene>
<dbReference type="KEGG" id="pcot:PCOAH_00028410"/>
<sequence>AGSVALPSELIYKLLNEGIGCGIQGDAQKCCKHKGDNVKTVLKIWLKDDSDADEIERNYCYACAQRKSSGRDDTPCWFFYYWLGGKIKGKLDFHGLAEIMQKIYKQLPEGQCKNEFYSMCDDVGIDVFEQSKILSDCYYNYYALRGRADANTYPLCIKYNERQAEVKKAYDKLCNTCESSEDKYCIKFKTRHGTGNQCTSQGLPELPCKGVSETEPESMETITGALTKDKLKGASAGSAYQAFDFSWDLYNKSIPVRFGQGSLRSVLQRYLDVSSYADRVVGAWYYVSKVMNSQSPSYEERCTFFYFWLGDMLSNRLVGTNEFSGTISTIYTELQKFIPTKECSNIYTNINRNQFERRKKLFDHSKNYAAIGRLLKFYGNRCAVDFEQYLDDIFETYDNVKGECGNPGENYCKNFEREYEQYCHREASGLACDSGSGTLFAAESESPRQLPDSREEIEGGSQPSTGEEADAGVGGSGGVVPSVSGGLALVGIPTIFFFLYKVSTYNYNYNYNYKCTLKSI</sequence>
<evidence type="ECO:0000313" key="3">
    <source>
        <dbReference type="Proteomes" id="UP000092716"/>
    </source>
</evidence>
<organism evidence="2 3">
    <name type="scientific">Plasmodium coatneyi</name>
    <dbReference type="NCBI Taxonomy" id="208452"/>
    <lineage>
        <taxon>Eukaryota</taxon>
        <taxon>Sar</taxon>
        <taxon>Alveolata</taxon>
        <taxon>Apicomplexa</taxon>
        <taxon>Aconoidasida</taxon>
        <taxon>Haemosporida</taxon>
        <taxon>Plasmodiidae</taxon>
        <taxon>Plasmodium</taxon>
    </lineage>
</organism>
<dbReference type="AlphaFoldDB" id="A0A1B1E1B5"/>
<dbReference type="OrthoDB" id="394172at2759"/>